<evidence type="ECO:0000313" key="2">
    <source>
        <dbReference type="EMBL" id="KAF2165832.1"/>
    </source>
</evidence>
<dbReference type="Gene3D" id="3.40.50.720">
    <property type="entry name" value="NAD(P)-binding Rossmann-like Domain"/>
    <property type="match status" value="1"/>
</dbReference>
<organism evidence="2 3">
    <name type="scientific">Zasmidium cellare ATCC 36951</name>
    <dbReference type="NCBI Taxonomy" id="1080233"/>
    <lineage>
        <taxon>Eukaryota</taxon>
        <taxon>Fungi</taxon>
        <taxon>Dikarya</taxon>
        <taxon>Ascomycota</taxon>
        <taxon>Pezizomycotina</taxon>
        <taxon>Dothideomycetes</taxon>
        <taxon>Dothideomycetidae</taxon>
        <taxon>Mycosphaerellales</taxon>
        <taxon>Mycosphaerellaceae</taxon>
        <taxon>Zasmidium</taxon>
    </lineage>
</organism>
<proteinExistence type="predicted"/>
<dbReference type="PANTHER" id="PTHR21089">
    <property type="entry name" value="SHIKIMATE DEHYDROGENASE"/>
    <property type="match status" value="1"/>
</dbReference>
<reference evidence="2" key="1">
    <citation type="journal article" date="2020" name="Stud. Mycol.">
        <title>101 Dothideomycetes genomes: a test case for predicting lifestyles and emergence of pathogens.</title>
        <authorList>
            <person name="Haridas S."/>
            <person name="Albert R."/>
            <person name="Binder M."/>
            <person name="Bloem J."/>
            <person name="Labutti K."/>
            <person name="Salamov A."/>
            <person name="Andreopoulos B."/>
            <person name="Baker S."/>
            <person name="Barry K."/>
            <person name="Bills G."/>
            <person name="Bluhm B."/>
            <person name="Cannon C."/>
            <person name="Castanera R."/>
            <person name="Culley D."/>
            <person name="Daum C."/>
            <person name="Ezra D."/>
            <person name="Gonzalez J."/>
            <person name="Henrissat B."/>
            <person name="Kuo A."/>
            <person name="Liang C."/>
            <person name="Lipzen A."/>
            <person name="Lutzoni F."/>
            <person name="Magnuson J."/>
            <person name="Mondo S."/>
            <person name="Nolan M."/>
            <person name="Ohm R."/>
            <person name="Pangilinan J."/>
            <person name="Park H.-J."/>
            <person name="Ramirez L."/>
            <person name="Alfaro M."/>
            <person name="Sun H."/>
            <person name="Tritt A."/>
            <person name="Yoshinaga Y."/>
            <person name="Zwiers L.-H."/>
            <person name="Turgeon B."/>
            <person name="Goodwin S."/>
            <person name="Spatafora J."/>
            <person name="Crous P."/>
            <person name="Grigoriev I."/>
        </authorList>
    </citation>
    <scope>NUCLEOTIDE SEQUENCE</scope>
    <source>
        <strain evidence="2">ATCC 36951</strain>
    </source>
</reference>
<dbReference type="SUPFAM" id="SSF51735">
    <property type="entry name" value="NAD(P)-binding Rossmann-fold domains"/>
    <property type="match status" value="1"/>
</dbReference>
<dbReference type="GeneID" id="54566344"/>
<dbReference type="InterPro" id="IPR013708">
    <property type="entry name" value="Shikimate_DH-bd_N"/>
</dbReference>
<dbReference type="SUPFAM" id="SSF53223">
    <property type="entry name" value="Aminoacid dehydrogenase-like, N-terminal domain"/>
    <property type="match status" value="1"/>
</dbReference>
<dbReference type="GO" id="GO:0019632">
    <property type="term" value="P:shikimate metabolic process"/>
    <property type="evidence" value="ECO:0007669"/>
    <property type="project" value="TreeGrafter"/>
</dbReference>
<dbReference type="AlphaFoldDB" id="A0A6A6CIP3"/>
<dbReference type="Proteomes" id="UP000799537">
    <property type="component" value="Unassembled WGS sequence"/>
</dbReference>
<dbReference type="InterPro" id="IPR022893">
    <property type="entry name" value="Shikimate_DH_fam"/>
</dbReference>
<dbReference type="Pfam" id="PF08501">
    <property type="entry name" value="Shikimate_dh_N"/>
    <property type="match status" value="1"/>
</dbReference>
<gene>
    <name evidence="2" type="ORF">M409DRAFT_55692</name>
</gene>
<dbReference type="GO" id="GO:0004764">
    <property type="term" value="F:shikimate 3-dehydrogenase (NADP+) activity"/>
    <property type="evidence" value="ECO:0007669"/>
    <property type="project" value="InterPro"/>
</dbReference>
<dbReference type="GO" id="GO:0009423">
    <property type="term" value="P:chorismate biosynthetic process"/>
    <property type="evidence" value="ECO:0007669"/>
    <property type="project" value="TreeGrafter"/>
</dbReference>
<protein>
    <recommendedName>
        <fullName evidence="1">Shikimate dehydrogenase substrate binding N-terminal domain-containing protein</fullName>
    </recommendedName>
</protein>
<dbReference type="RefSeq" id="XP_033666721.1">
    <property type="nucleotide sequence ID" value="XM_033813072.1"/>
</dbReference>
<accession>A0A6A6CIP3</accession>
<sequence>METQQQEIVTCPAPAVDHFERHGYLFGYPIAHSYSPFLHNTVFEQLGLPLGFSLLESTDIDQFLRLIKDPRLYGSAVTMPFKVAIIPHLDDLTDEGRAVGAVNTIFRRGDKFIGTNTDTIGVRESFYQNIAEPDKLFHGRPGMVIGGGGAARSAVYALVQFMKCRTVYLVNRDAGEVDAVISWCKSQGYGDGLVHVTNATQAEGLEGPGAIVACVPNFPPSTDAEKEARRVAEVFLNKPHKGAMLEMCYHPSPWTELGGIAEKAGWQVIIGTEAMIYQGLQQHTYWHGRTLDQLPVKEVKEVIAKELAKARL</sequence>
<dbReference type="EMBL" id="ML993599">
    <property type="protein sequence ID" value="KAF2165832.1"/>
    <property type="molecule type" value="Genomic_DNA"/>
</dbReference>
<dbReference type="InterPro" id="IPR046346">
    <property type="entry name" value="Aminoacid_DH-like_N_sf"/>
</dbReference>
<dbReference type="InterPro" id="IPR036291">
    <property type="entry name" value="NAD(P)-bd_dom_sf"/>
</dbReference>
<evidence type="ECO:0000313" key="3">
    <source>
        <dbReference type="Proteomes" id="UP000799537"/>
    </source>
</evidence>
<evidence type="ECO:0000259" key="1">
    <source>
        <dbReference type="Pfam" id="PF08501"/>
    </source>
</evidence>
<dbReference type="Gene3D" id="3.40.50.10860">
    <property type="entry name" value="Leucine Dehydrogenase, chain A, domain 1"/>
    <property type="match status" value="1"/>
</dbReference>
<dbReference type="OrthoDB" id="204377at2759"/>
<dbReference type="PANTHER" id="PTHR21089:SF1">
    <property type="entry name" value="BIFUNCTIONAL 3-DEHYDROQUINATE DEHYDRATASE_SHIKIMATE DEHYDROGENASE, CHLOROPLASTIC"/>
    <property type="match status" value="1"/>
</dbReference>
<feature type="domain" description="Shikimate dehydrogenase substrate binding N-terminal" evidence="1">
    <location>
        <begin position="25"/>
        <end position="105"/>
    </location>
</feature>
<name>A0A6A6CIP3_ZASCE</name>
<keyword evidence="3" id="KW-1185">Reference proteome</keyword>